<comment type="subcellular location">
    <subcellularLocation>
        <location evidence="1 9">Golgi apparatus membrane</location>
        <topology evidence="1 9">Single-pass type II membrane protein</topology>
    </subcellularLocation>
</comment>
<organism evidence="10 11">
    <name type="scientific">Priapulus caudatus</name>
    <name type="common">Priapulid worm</name>
    <dbReference type="NCBI Taxonomy" id="37621"/>
    <lineage>
        <taxon>Eukaryota</taxon>
        <taxon>Metazoa</taxon>
        <taxon>Ecdysozoa</taxon>
        <taxon>Scalidophora</taxon>
        <taxon>Priapulida</taxon>
        <taxon>Priapulimorpha</taxon>
        <taxon>Priapulimorphida</taxon>
        <taxon>Priapulidae</taxon>
        <taxon>Priapulus</taxon>
    </lineage>
</organism>
<evidence type="ECO:0000256" key="5">
    <source>
        <dbReference type="ARBA" id="ARBA00022989"/>
    </source>
</evidence>
<sequence>MYRGGNNATGGAIARNETVTFGEFLRYVSDPVSYTNDPVVGRYRRVGHNPHWATAVSLCNPCHVDYDFVGMYENLEHEAALLLKLVGLDDVVKFPTKMDTQYVGPSTHSLMREMYKNISVSLMQRVTQVYAADFHAFDFGET</sequence>
<dbReference type="PANTHER" id="PTHR12137">
    <property type="entry name" value="CARBOHYDRATE SULFOTRANSFERASE"/>
    <property type="match status" value="1"/>
</dbReference>
<dbReference type="GeneID" id="106816290"/>
<keyword evidence="8 9" id="KW-0325">Glycoprotein</keyword>
<evidence type="ECO:0000256" key="3">
    <source>
        <dbReference type="ARBA" id="ARBA00022679"/>
    </source>
</evidence>
<dbReference type="EC" id="2.8.2.-" evidence="9"/>
<dbReference type="PANTHER" id="PTHR12137:SF54">
    <property type="entry name" value="CARBOHYDRATE SULFOTRANSFERASE"/>
    <property type="match status" value="1"/>
</dbReference>
<keyword evidence="4" id="KW-0812">Transmembrane</keyword>
<dbReference type="Pfam" id="PF03567">
    <property type="entry name" value="Sulfotransfer_2"/>
    <property type="match status" value="1"/>
</dbReference>
<keyword evidence="7" id="KW-0472">Membrane</keyword>
<name>A0ABM1EVY8_PRICU</name>
<evidence type="ECO:0000256" key="9">
    <source>
        <dbReference type="RuleBase" id="RU364020"/>
    </source>
</evidence>
<reference evidence="11" key="1">
    <citation type="submission" date="2025-08" db="UniProtKB">
        <authorList>
            <consortium name="RefSeq"/>
        </authorList>
    </citation>
    <scope>IDENTIFICATION</scope>
</reference>
<evidence type="ECO:0000313" key="10">
    <source>
        <dbReference type="Proteomes" id="UP000695022"/>
    </source>
</evidence>
<comment type="similarity">
    <text evidence="2 9">Belongs to the sulfotransferase 2 family.</text>
</comment>
<evidence type="ECO:0000256" key="7">
    <source>
        <dbReference type="ARBA" id="ARBA00023136"/>
    </source>
</evidence>
<gene>
    <name evidence="11" type="primary">LOC106816290</name>
</gene>
<evidence type="ECO:0000256" key="6">
    <source>
        <dbReference type="ARBA" id="ARBA00023034"/>
    </source>
</evidence>
<dbReference type="RefSeq" id="XP_014676359.1">
    <property type="nucleotide sequence ID" value="XM_014820873.1"/>
</dbReference>
<keyword evidence="10" id="KW-1185">Reference proteome</keyword>
<protein>
    <recommendedName>
        <fullName evidence="9">Carbohydrate sulfotransferase</fullName>
        <ecNumber evidence="9">2.8.2.-</ecNumber>
    </recommendedName>
</protein>
<evidence type="ECO:0000313" key="11">
    <source>
        <dbReference type="RefSeq" id="XP_014676359.1"/>
    </source>
</evidence>
<keyword evidence="6 9" id="KW-0333">Golgi apparatus</keyword>
<evidence type="ECO:0000256" key="8">
    <source>
        <dbReference type="ARBA" id="ARBA00023180"/>
    </source>
</evidence>
<evidence type="ECO:0000256" key="4">
    <source>
        <dbReference type="ARBA" id="ARBA00022692"/>
    </source>
</evidence>
<keyword evidence="9" id="KW-0119">Carbohydrate metabolism</keyword>
<dbReference type="InterPro" id="IPR005331">
    <property type="entry name" value="Sulfotransferase"/>
</dbReference>
<dbReference type="InterPro" id="IPR018011">
    <property type="entry name" value="Carb_sulfotrans_8-10"/>
</dbReference>
<accession>A0ABM1EVY8</accession>
<evidence type="ECO:0000256" key="1">
    <source>
        <dbReference type="ARBA" id="ARBA00004323"/>
    </source>
</evidence>
<keyword evidence="5" id="KW-1133">Transmembrane helix</keyword>
<evidence type="ECO:0000256" key="2">
    <source>
        <dbReference type="ARBA" id="ARBA00006339"/>
    </source>
</evidence>
<keyword evidence="3 9" id="KW-0808">Transferase</keyword>
<keyword evidence="9" id="KW-0735">Signal-anchor</keyword>
<proteinExistence type="inferred from homology"/>
<dbReference type="Proteomes" id="UP000695022">
    <property type="component" value="Unplaced"/>
</dbReference>